<gene>
    <name evidence="2" type="ORF">METZ01_LOCUS382008</name>
</gene>
<feature type="non-terminal residue" evidence="2">
    <location>
        <position position="56"/>
    </location>
</feature>
<organism evidence="2">
    <name type="scientific">marine metagenome</name>
    <dbReference type="NCBI Taxonomy" id="408172"/>
    <lineage>
        <taxon>unclassified sequences</taxon>
        <taxon>metagenomes</taxon>
        <taxon>ecological metagenomes</taxon>
    </lineage>
</organism>
<feature type="domain" description="Flagellar basal body rod protein N-terminal" evidence="1">
    <location>
        <begin position="8"/>
        <end position="35"/>
    </location>
</feature>
<evidence type="ECO:0000313" key="2">
    <source>
        <dbReference type="EMBL" id="SVD29154.1"/>
    </source>
</evidence>
<dbReference type="Pfam" id="PF00460">
    <property type="entry name" value="Flg_bb_rod"/>
    <property type="match status" value="1"/>
</dbReference>
<dbReference type="InterPro" id="IPR001444">
    <property type="entry name" value="Flag_bb_rod_N"/>
</dbReference>
<dbReference type="PROSITE" id="PS00588">
    <property type="entry name" value="FLAGELLA_BB_ROD"/>
    <property type="match status" value="1"/>
</dbReference>
<proteinExistence type="predicted"/>
<evidence type="ECO:0000259" key="1">
    <source>
        <dbReference type="Pfam" id="PF00460"/>
    </source>
</evidence>
<dbReference type="InterPro" id="IPR019776">
    <property type="entry name" value="Flagellar_basal_body_rod_CS"/>
</dbReference>
<protein>
    <recommendedName>
        <fullName evidence="1">Flagellar basal body rod protein N-terminal domain-containing protein</fullName>
    </recommendedName>
</protein>
<accession>A0A382U4C2</accession>
<reference evidence="2" key="1">
    <citation type="submission" date="2018-05" db="EMBL/GenBank/DDBJ databases">
        <authorList>
            <person name="Lanie J.A."/>
            <person name="Ng W.-L."/>
            <person name="Kazmierczak K.M."/>
            <person name="Andrzejewski T.M."/>
            <person name="Davidsen T.M."/>
            <person name="Wayne K.J."/>
            <person name="Tettelin H."/>
            <person name="Glass J.I."/>
            <person name="Rusch D."/>
            <person name="Podicherti R."/>
            <person name="Tsui H.-C.T."/>
            <person name="Winkler M.E."/>
        </authorList>
    </citation>
    <scope>NUCLEOTIDE SEQUENCE</scope>
</reference>
<dbReference type="AlphaFoldDB" id="A0A382U4C2"/>
<sequence length="56" mass="6231">MIEGLFISASGMLPKATQQESIANNLANAEVPGFKKDNLFMREVREAMKRQSGDYP</sequence>
<dbReference type="EMBL" id="UINC01141428">
    <property type="protein sequence ID" value="SVD29154.1"/>
    <property type="molecule type" value="Genomic_DNA"/>
</dbReference>
<name>A0A382U4C2_9ZZZZ</name>